<dbReference type="NCBIfam" id="TIGR01652">
    <property type="entry name" value="ATPase-Plipid"/>
    <property type="match status" value="1"/>
</dbReference>
<dbReference type="Gene3D" id="3.40.50.1000">
    <property type="entry name" value="HAD superfamily/HAD-like"/>
    <property type="match status" value="1"/>
</dbReference>
<feature type="transmembrane region" description="Helical" evidence="21">
    <location>
        <begin position="968"/>
        <end position="988"/>
    </location>
</feature>
<keyword evidence="4" id="KW-0813">Transport</keyword>
<dbReference type="FunFam" id="3.40.50.1000:FF:000009">
    <property type="entry name" value="Phospholipid-transporting ATPase"/>
    <property type="match status" value="1"/>
</dbReference>
<dbReference type="NCBIfam" id="TIGR01494">
    <property type="entry name" value="ATPase_P-type"/>
    <property type="match status" value="3"/>
</dbReference>
<feature type="binding site" evidence="19">
    <location>
        <position position="449"/>
    </location>
    <ligand>
        <name>ATP</name>
        <dbReference type="ChEBI" id="CHEBI:30616"/>
    </ligand>
</feature>
<dbReference type="AlphaFoldDB" id="A0A3P3YKR1"/>
<comment type="catalytic activity">
    <reaction evidence="17">
        <text>Na(+)(in) + ATP + H2O = Na(+)(out) + ADP + phosphate + H(+)</text>
        <dbReference type="Rhea" id="RHEA:14633"/>
        <dbReference type="ChEBI" id="CHEBI:15377"/>
        <dbReference type="ChEBI" id="CHEBI:15378"/>
        <dbReference type="ChEBI" id="CHEBI:29101"/>
        <dbReference type="ChEBI" id="CHEBI:30616"/>
        <dbReference type="ChEBI" id="CHEBI:43474"/>
        <dbReference type="ChEBI" id="CHEBI:456216"/>
        <dbReference type="EC" id="7.2.2.3"/>
    </reaction>
    <physiologicalReaction direction="left-to-right" evidence="17">
        <dbReference type="Rhea" id="RHEA:14634"/>
    </physiologicalReaction>
</comment>
<feature type="transmembrane region" description="Helical" evidence="21">
    <location>
        <begin position="363"/>
        <end position="382"/>
    </location>
</feature>
<evidence type="ECO:0000256" key="17">
    <source>
        <dbReference type="ARBA" id="ARBA00049499"/>
    </source>
</evidence>
<dbReference type="GO" id="GO:0005524">
    <property type="term" value="F:ATP binding"/>
    <property type="evidence" value="ECO:0007669"/>
    <property type="project" value="UniProtKB-UniRule"/>
</dbReference>
<feature type="domain" description="P-type ATPase C-terminal" evidence="24">
    <location>
        <begin position="856"/>
        <end position="1084"/>
    </location>
</feature>
<dbReference type="InterPro" id="IPR036412">
    <property type="entry name" value="HAD-like_sf"/>
</dbReference>
<feature type="transmembrane region" description="Helical" evidence="21">
    <location>
        <begin position="146"/>
        <end position="166"/>
    </location>
</feature>
<evidence type="ECO:0000256" key="6">
    <source>
        <dbReference type="ARBA" id="ARBA00022723"/>
    </source>
</evidence>
<feature type="binding site" evidence="19">
    <location>
        <position position="722"/>
    </location>
    <ligand>
        <name>ATP</name>
        <dbReference type="ChEBI" id="CHEBI:30616"/>
    </ligand>
</feature>
<feature type="binding site" evidence="19">
    <location>
        <position position="448"/>
    </location>
    <ligand>
        <name>ATP</name>
        <dbReference type="ChEBI" id="CHEBI:30616"/>
    </ligand>
</feature>
<dbReference type="InterPro" id="IPR018303">
    <property type="entry name" value="ATPase_P-typ_P_site"/>
</dbReference>
<evidence type="ECO:0000256" key="8">
    <source>
        <dbReference type="ARBA" id="ARBA00022840"/>
    </source>
</evidence>
<accession>A0A3P3YKR1</accession>
<evidence type="ECO:0000256" key="21">
    <source>
        <dbReference type="RuleBase" id="RU362033"/>
    </source>
</evidence>
<dbReference type="Pfam" id="PF16212">
    <property type="entry name" value="PhoLip_ATPase_C"/>
    <property type="match status" value="1"/>
</dbReference>
<evidence type="ECO:0000256" key="20">
    <source>
        <dbReference type="PIRSR" id="PIRSR606539-3"/>
    </source>
</evidence>
<dbReference type="GO" id="GO:0140326">
    <property type="term" value="F:ATPase-coupled intramembrane lipid transporter activity"/>
    <property type="evidence" value="ECO:0007669"/>
    <property type="project" value="UniProtKB-EC"/>
</dbReference>
<dbReference type="InterPro" id="IPR023298">
    <property type="entry name" value="ATPase_P-typ_TM_dom_sf"/>
</dbReference>
<comment type="similarity">
    <text evidence="3 21">Belongs to the cation transport ATPase (P-type) (TC 3.A.3) family. Type IV subfamily.</text>
</comment>
<keyword evidence="12" id="KW-0915">Sodium</keyword>
<evidence type="ECO:0000256" key="1">
    <source>
        <dbReference type="ARBA" id="ARBA00001946"/>
    </source>
</evidence>
<comment type="subcellular location">
    <subcellularLocation>
        <location evidence="2">Endomembrane system</location>
        <topology evidence="2">Multi-pass membrane protein</topology>
    </subcellularLocation>
    <subcellularLocation>
        <location evidence="21">Membrane</location>
        <topology evidence="21">Multi-pass membrane protein</topology>
    </subcellularLocation>
</comment>
<evidence type="ECO:0000256" key="9">
    <source>
        <dbReference type="ARBA" id="ARBA00022842"/>
    </source>
</evidence>
<feature type="domain" description="P-type ATPase N-terminal" evidence="23">
    <location>
        <begin position="95"/>
        <end position="149"/>
    </location>
</feature>
<dbReference type="SUPFAM" id="SSF81653">
    <property type="entry name" value="Calcium ATPase, transduction domain A"/>
    <property type="match status" value="1"/>
</dbReference>
<evidence type="ECO:0000313" key="25">
    <source>
        <dbReference type="EMBL" id="SPR00783.1"/>
    </source>
</evidence>
<dbReference type="GO" id="GO:0000287">
    <property type="term" value="F:magnesium ion binding"/>
    <property type="evidence" value="ECO:0007669"/>
    <property type="project" value="UniProtKB-UniRule"/>
</dbReference>
<dbReference type="PANTHER" id="PTHR24092">
    <property type="entry name" value="PROBABLE PHOSPHOLIPID-TRANSPORTING ATPASE"/>
    <property type="match status" value="1"/>
</dbReference>
<dbReference type="SFLD" id="SFLDF00027">
    <property type="entry name" value="p-type_atpase"/>
    <property type="match status" value="1"/>
</dbReference>
<feature type="binding site" evidence="20">
    <location>
        <position position="450"/>
    </location>
    <ligand>
        <name>Mg(2+)</name>
        <dbReference type="ChEBI" id="CHEBI:18420"/>
    </ligand>
</feature>
<feature type="binding site" evidence="19">
    <location>
        <position position="589"/>
    </location>
    <ligand>
        <name>ATP</name>
        <dbReference type="ChEBI" id="CHEBI:30616"/>
    </ligand>
</feature>
<keyword evidence="10 21" id="KW-1278">Translocase</keyword>
<dbReference type="InterPro" id="IPR008250">
    <property type="entry name" value="ATPase_P-typ_transduc_dom_A_sf"/>
</dbReference>
<dbReference type="GO" id="GO:0005802">
    <property type="term" value="C:trans-Golgi network"/>
    <property type="evidence" value="ECO:0007669"/>
    <property type="project" value="TreeGrafter"/>
</dbReference>
<dbReference type="InterPro" id="IPR044492">
    <property type="entry name" value="P_typ_ATPase_HD_dom"/>
</dbReference>
<dbReference type="Pfam" id="PF13246">
    <property type="entry name" value="Cation_ATPase"/>
    <property type="match status" value="1"/>
</dbReference>
<gene>
    <name evidence="25" type="ORF">PLBR_LOCUS7998</name>
</gene>
<dbReference type="Pfam" id="PF00122">
    <property type="entry name" value="E1-E2_ATPase"/>
    <property type="match status" value="1"/>
</dbReference>
<dbReference type="InterPro" id="IPR023299">
    <property type="entry name" value="ATPase_P-typ_cyto_dom_N"/>
</dbReference>
<evidence type="ECO:0000256" key="16">
    <source>
        <dbReference type="ARBA" id="ARBA00034036"/>
    </source>
</evidence>
<dbReference type="GO" id="GO:0008554">
    <property type="term" value="F:P-type sodium transporter activity"/>
    <property type="evidence" value="ECO:0007669"/>
    <property type="project" value="UniProtKB-EC"/>
</dbReference>
<dbReference type="EMBL" id="OVEO01000015">
    <property type="protein sequence ID" value="SPR00783.1"/>
    <property type="molecule type" value="Genomic_DNA"/>
</dbReference>
<dbReference type="SUPFAM" id="SSF56784">
    <property type="entry name" value="HAD-like"/>
    <property type="match status" value="1"/>
</dbReference>
<dbReference type="SUPFAM" id="SSF81660">
    <property type="entry name" value="Metal cation-transporting ATPase, ATP-binding domain N"/>
    <property type="match status" value="1"/>
</dbReference>
<dbReference type="SFLD" id="SFLDS00003">
    <property type="entry name" value="Haloacid_Dehalogenase"/>
    <property type="match status" value="1"/>
</dbReference>
<keyword evidence="15" id="KW-0406">Ion transport</keyword>
<evidence type="ECO:0000313" key="26">
    <source>
        <dbReference type="Proteomes" id="UP000290189"/>
    </source>
</evidence>
<evidence type="ECO:0000256" key="18">
    <source>
        <dbReference type="PIRSR" id="PIRSR606539-1"/>
    </source>
</evidence>
<dbReference type="GO" id="GO:0005768">
    <property type="term" value="C:endosome"/>
    <property type="evidence" value="ECO:0007669"/>
    <property type="project" value="TreeGrafter"/>
</dbReference>
<reference evidence="25 26" key="1">
    <citation type="submission" date="2018-03" db="EMBL/GenBank/DDBJ databases">
        <authorList>
            <person name="Fogelqvist J."/>
        </authorList>
    </citation>
    <scope>NUCLEOTIDE SEQUENCE [LARGE SCALE GENOMIC DNA]</scope>
</reference>
<geneLocation type="mitochondrion" evidence="25"/>
<keyword evidence="13" id="KW-0445">Lipid transport</keyword>
<evidence type="ECO:0000256" key="15">
    <source>
        <dbReference type="ARBA" id="ARBA00023201"/>
    </source>
</evidence>
<dbReference type="SFLD" id="SFLDG00002">
    <property type="entry name" value="C1.7:_P-type_atpase_like"/>
    <property type="match status" value="1"/>
</dbReference>
<dbReference type="Gene3D" id="3.40.1110.10">
    <property type="entry name" value="Calcium-transporting ATPase, cytoplasmic domain N"/>
    <property type="match status" value="1"/>
</dbReference>
<evidence type="ECO:0000256" key="19">
    <source>
        <dbReference type="PIRSR" id="PIRSR606539-2"/>
    </source>
</evidence>
<dbReference type="InterPro" id="IPR032631">
    <property type="entry name" value="P-type_ATPase_N"/>
</dbReference>
<feature type="binding site" evidence="19">
    <location>
        <position position="724"/>
    </location>
    <ligand>
        <name>ATP</name>
        <dbReference type="ChEBI" id="CHEBI:30616"/>
    </ligand>
</feature>
<evidence type="ECO:0000259" key="22">
    <source>
        <dbReference type="Pfam" id="PF00122"/>
    </source>
</evidence>
<keyword evidence="8 19" id="KW-0067">ATP-binding</keyword>
<evidence type="ECO:0000256" key="12">
    <source>
        <dbReference type="ARBA" id="ARBA00023053"/>
    </source>
</evidence>
<dbReference type="InterPro" id="IPR006539">
    <property type="entry name" value="P-type_ATPase_IV"/>
</dbReference>
<dbReference type="GO" id="GO:0005886">
    <property type="term" value="C:plasma membrane"/>
    <property type="evidence" value="ECO:0007669"/>
    <property type="project" value="TreeGrafter"/>
</dbReference>
<feature type="transmembrane region" description="Helical" evidence="21">
    <location>
        <begin position="1056"/>
        <end position="1077"/>
    </location>
</feature>
<dbReference type="Gene3D" id="2.70.150.10">
    <property type="entry name" value="Calcium-transporting ATPase, cytoplasmic transduction domain A"/>
    <property type="match status" value="1"/>
</dbReference>
<feature type="transmembrane region" description="Helical" evidence="21">
    <location>
        <begin position="895"/>
        <end position="913"/>
    </location>
</feature>
<dbReference type="PRINTS" id="PR00119">
    <property type="entry name" value="CATATPASE"/>
</dbReference>
<dbReference type="FunFam" id="3.40.50.1000:FF:000001">
    <property type="entry name" value="Phospholipid-transporting ATPase IC"/>
    <property type="match status" value="1"/>
</dbReference>
<keyword evidence="25" id="KW-0496">Mitochondrion</keyword>
<feature type="binding site" evidence="19">
    <location>
        <position position="803"/>
    </location>
    <ligand>
        <name>ATP</name>
        <dbReference type="ChEBI" id="CHEBI:30616"/>
    </ligand>
</feature>
<feature type="transmembrane region" description="Helical" evidence="21">
    <location>
        <begin position="1022"/>
        <end position="1041"/>
    </location>
</feature>
<dbReference type="EC" id="7.6.2.1" evidence="21"/>
<feature type="transmembrane region" description="Helical" evidence="21">
    <location>
        <begin position="388"/>
        <end position="408"/>
    </location>
</feature>
<dbReference type="SUPFAM" id="SSF81665">
    <property type="entry name" value="Calcium ATPase, transmembrane domain M"/>
    <property type="match status" value="1"/>
</dbReference>
<feature type="active site" description="4-aspartylphosphate intermediate" evidence="18">
    <location>
        <position position="448"/>
    </location>
</feature>
<keyword evidence="9 20" id="KW-0460">Magnesium</keyword>
<feature type="binding site" evidence="19">
    <location>
        <position position="642"/>
    </location>
    <ligand>
        <name>ATP</name>
        <dbReference type="ChEBI" id="CHEBI:30616"/>
    </ligand>
</feature>
<dbReference type="InterPro" id="IPR001757">
    <property type="entry name" value="P_typ_ATPase"/>
</dbReference>
<sequence length="1090" mass="122614">MRSTRSSPSRLLPSGHLPIGAEAFELDDQSSGSDIGANVHPDRVPLLQGTIDKVRLLLSNVWQASTNWWCFRKDSPSARSLIFCGNGCAYTQPALSFPPNRVRNQKYSLISFLPLVLYDQFRFFFNLYFLIVAISQFIPELQVGVLFTYVAPLVFVLTVTISKEAYDDFQRYRRDKEANSAMYEVIENGIIKSVPSSSLRVGDLVIVHKDERVPADMVLLKTREENGEIFIRTDQLDGETDWKLRHAVHSTQQQFAWEDVYKLQGRMEVEAPRKAIYDFVGAFTTNRDSPSASSHERNPDDANPAVEGLDLEHTVWANTVIATGSVVGCVIYTGDETRSVMNANTPATKMGLVDLELNSISKLLFAMTVLLAFVMVTMKGLYGQWPLLFFRFLLLFSAIIPISLRVNLDMAKTLYSFQIMRDPKIEMTIVRTSTIPEELGRISYLFSDKTGTLTQNVMIFKKLQLRPPMAHHPETLSATRESLKRSFEMDDLGATLDEVSRYERRKRADADSALQSCVMAIALCHNVTPVVDMDTGNRTLQASSPDEVALVRFVESVDVILESRSPRQITLRLPNGDLSEYEVLNIFPFTSETKRMGIVVRCLVSGVIRFYLKGAESVMRTRVEQTDWLDEEVEQLAREGLRTLVFGGKELPAAEYESWSQKYAVARSQLQGRDAAVRAVVELLEVNLSLLGVTGVEDKLQPGVKTALETLRNAGIRVWMLTGDKAETAECIGRSARLVDRNQQVFHIVAHTKREACRRLDQFGTRSQSAVLIDGTSLALLLEWAPKQFIELACQAPAVICCRCSPTQKAQVVHLVAEHTKKRCAAIGDGGNDVSMIQAAHVGIGIVGREGKQASLAADFSVQQFSHTQRLVLWHGRNSYYRTARMSQFVMHRGIIISVIQAVFSSLFYWVTIPIYTGWLYVGYATVFTQLPVCALVLDQDVDESVVNLYPELYQELQRSRPLSHKTFLIWVLKSVYQGSVIMMLGMLLFEYKFINVVAITFTSLILAELLNVAFEIHKWTWTMVLCELVSLLLYLVSLTMLKDQIDIVFVMSSDFLWKVTVITCTATLPVSIAKYLQSKISPTTASKVH</sequence>
<feature type="binding site" evidence="20">
    <location>
        <position position="833"/>
    </location>
    <ligand>
        <name>Mg(2+)</name>
        <dbReference type="ChEBI" id="CHEBI:18420"/>
    </ligand>
</feature>
<feature type="transmembrane region" description="Helical" evidence="21">
    <location>
        <begin position="994"/>
        <end position="1015"/>
    </location>
</feature>
<dbReference type="GO" id="GO:0006890">
    <property type="term" value="P:retrograde vesicle-mediated transport, Golgi to endoplasmic reticulum"/>
    <property type="evidence" value="ECO:0007669"/>
    <property type="project" value="TreeGrafter"/>
</dbReference>
<feature type="binding site" evidence="19">
    <location>
        <position position="450"/>
    </location>
    <ligand>
        <name>ATP</name>
        <dbReference type="ChEBI" id="CHEBI:30616"/>
    </ligand>
</feature>
<evidence type="ECO:0000256" key="14">
    <source>
        <dbReference type="ARBA" id="ARBA00023136"/>
    </source>
</evidence>
<dbReference type="GO" id="GO:0045332">
    <property type="term" value="P:phospholipid translocation"/>
    <property type="evidence" value="ECO:0007669"/>
    <property type="project" value="TreeGrafter"/>
</dbReference>
<evidence type="ECO:0000256" key="10">
    <source>
        <dbReference type="ARBA" id="ARBA00022967"/>
    </source>
</evidence>
<dbReference type="GO" id="GO:0016887">
    <property type="term" value="F:ATP hydrolysis activity"/>
    <property type="evidence" value="ECO:0007669"/>
    <property type="project" value="InterPro"/>
</dbReference>
<evidence type="ECO:0000256" key="4">
    <source>
        <dbReference type="ARBA" id="ARBA00022448"/>
    </source>
</evidence>
<keyword evidence="14 21" id="KW-0472">Membrane</keyword>
<evidence type="ECO:0000256" key="2">
    <source>
        <dbReference type="ARBA" id="ARBA00004127"/>
    </source>
</evidence>
<evidence type="ECO:0000256" key="5">
    <source>
        <dbReference type="ARBA" id="ARBA00022692"/>
    </source>
</evidence>
<dbReference type="InterPro" id="IPR059000">
    <property type="entry name" value="ATPase_P-type_domA"/>
</dbReference>
<dbReference type="InterPro" id="IPR023214">
    <property type="entry name" value="HAD_sf"/>
</dbReference>
<comment type="catalytic activity">
    <reaction evidence="16 21">
        <text>ATP + H2O + phospholipidSide 1 = ADP + phosphate + phospholipidSide 2.</text>
        <dbReference type="EC" id="7.6.2.1"/>
    </reaction>
</comment>
<keyword evidence="11 21" id="KW-1133">Transmembrane helix</keyword>
<feature type="binding site" evidence="19">
    <location>
        <position position="723"/>
    </location>
    <ligand>
        <name>ATP</name>
        <dbReference type="ChEBI" id="CHEBI:30616"/>
    </ligand>
</feature>
<name>A0A3P3YKR1_PLABS</name>
<keyword evidence="6 20" id="KW-0479">Metal-binding</keyword>
<feature type="binding site" evidence="19">
    <location>
        <position position="809"/>
    </location>
    <ligand>
        <name>ATP</name>
        <dbReference type="ChEBI" id="CHEBI:30616"/>
    </ligand>
</feature>
<feature type="binding site" evidence="19">
    <location>
        <position position="613"/>
    </location>
    <ligand>
        <name>ATP</name>
        <dbReference type="ChEBI" id="CHEBI:30616"/>
    </ligand>
</feature>
<comment type="cofactor">
    <cofactor evidence="1 20">
        <name>Mg(2+)</name>
        <dbReference type="ChEBI" id="CHEBI:18420"/>
    </cofactor>
</comment>
<feature type="binding site" evidence="19">
    <location>
        <position position="832"/>
    </location>
    <ligand>
        <name>ATP</name>
        <dbReference type="ChEBI" id="CHEBI:30616"/>
    </ligand>
</feature>
<keyword evidence="5 21" id="KW-0812">Transmembrane</keyword>
<evidence type="ECO:0000256" key="13">
    <source>
        <dbReference type="ARBA" id="ARBA00023055"/>
    </source>
</evidence>
<dbReference type="PROSITE" id="PS00154">
    <property type="entry name" value="ATPASE_E1_E2"/>
    <property type="match status" value="1"/>
</dbReference>
<feature type="binding site" evidence="20">
    <location>
        <position position="448"/>
    </location>
    <ligand>
        <name>Mg(2+)</name>
        <dbReference type="ChEBI" id="CHEBI:18420"/>
    </ligand>
</feature>
<feature type="domain" description="P-type ATPase A" evidence="22">
    <location>
        <begin position="182"/>
        <end position="337"/>
    </location>
</feature>
<keyword evidence="7 19" id="KW-0547">Nucleotide-binding</keyword>
<dbReference type="GO" id="GO:0006897">
    <property type="term" value="P:endocytosis"/>
    <property type="evidence" value="ECO:0007669"/>
    <property type="project" value="TreeGrafter"/>
</dbReference>
<evidence type="ECO:0000256" key="11">
    <source>
        <dbReference type="ARBA" id="ARBA00022989"/>
    </source>
</evidence>
<dbReference type="Pfam" id="PF16209">
    <property type="entry name" value="PhoLip_ATPase_N"/>
    <property type="match status" value="1"/>
</dbReference>
<dbReference type="PANTHER" id="PTHR24092:SF5">
    <property type="entry name" value="PHOSPHOLIPID-TRANSPORTING ATPASE"/>
    <property type="match status" value="1"/>
</dbReference>
<dbReference type="Proteomes" id="UP000290189">
    <property type="component" value="Unassembled WGS sequence"/>
</dbReference>
<keyword evidence="15" id="KW-0739">Sodium transport</keyword>
<feature type="transmembrane region" description="Helical" evidence="21">
    <location>
        <begin position="109"/>
        <end position="134"/>
    </location>
</feature>
<protein>
    <recommendedName>
        <fullName evidence="21">Phospholipid-transporting ATPase</fullName>
        <ecNumber evidence="21">7.6.2.1</ecNumber>
    </recommendedName>
</protein>
<proteinExistence type="inferred from homology"/>
<feature type="transmembrane region" description="Helical" evidence="21">
    <location>
        <begin position="919"/>
        <end position="938"/>
    </location>
</feature>
<feature type="binding site" evidence="19">
    <location>
        <position position="833"/>
    </location>
    <ligand>
        <name>ATP</name>
        <dbReference type="ChEBI" id="CHEBI:30616"/>
    </ligand>
</feature>
<feature type="binding site" evidence="20">
    <location>
        <position position="829"/>
    </location>
    <ligand>
        <name>Mg(2+)</name>
        <dbReference type="ChEBI" id="CHEBI:18420"/>
    </ligand>
</feature>
<evidence type="ECO:0000256" key="3">
    <source>
        <dbReference type="ARBA" id="ARBA00008109"/>
    </source>
</evidence>
<organism evidence="25 26">
    <name type="scientific">Plasmodiophora brassicae</name>
    <name type="common">Clubroot disease agent</name>
    <dbReference type="NCBI Taxonomy" id="37360"/>
    <lineage>
        <taxon>Eukaryota</taxon>
        <taxon>Sar</taxon>
        <taxon>Rhizaria</taxon>
        <taxon>Endomyxa</taxon>
        <taxon>Phytomyxea</taxon>
        <taxon>Plasmodiophorida</taxon>
        <taxon>Plasmodiophoridae</taxon>
        <taxon>Plasmodiophora</taxon>
    </lineage>
</organism>
<evidence type="ECO:0000256" key="7">
    <source>
        <dbReference type="ARBA" id="ARBA00022741"/>
    </source>
</evidence>
<evidence type="ECO:0000259" key="24">
    <source>
        <dbReference type="Pfam" id="PF16212"/>
    </source>
</evidence>
<dbReference type="InterPro" id="IPR032630">
    <property type="entry name" value="P_typ_ATPase_c"/>
</dbReference>
<feature type="binding site" evidence="19">
    <location>
        <position position="547"/>
    </location>
    <ligand>
        <name>ATP</name>
        <dbReference type="ChEBI" id="CHEBI:30616"/>
    </ligand>
</feature>
<evidence type="ECO:0000259" key="23">
    <source>
        <dbReference type="Pfam" id="PF16209"/>
    </source>
</evidence>